<protein>
    <recommendedName>
        <fullName evidence="6">YggT family protein</fullName>
    </recommendedName>
</protein>
<evidence type="ECO:0008006" key="6">
    <source>
        <dbReference type="Google" id="ProtNLM"/>
    </source>
</evidence>
<evidence type="ECO:0000313" key="5">
    <source>
        <dbReference type="Proteomes" id="UP000572072"/>
    </source>
</evidence>
<gene>
    <name evidence="3" type="ORF">BI375_00585</name>
    <name evidence="2" type="ORF">F0262_06800</name>
</gene>
<organism evidence="2 5">
    <name type="scientific">Vibrio rotiferianus</name>
    <dbReference type="NCBI Taxonomy" id="190895"/>
    <lineage>
        <taxon>Bacteria</taxon>
        <taxon>Pseudomonadati</taxon>
        <taxon>Pseudomonadota</taxon>
        <taxon>Gammaproteobacteria</taxon>
        <taxon>Vibrionales</taxon>
        <taxon>Vibrionaceae</taxon>
        <taxon>Vibrio</taxon>
    </lineage>
</organism>
<comment type="caution">
    <text evidence="2">The sequence shown here is derived from an EMBL/GenBank/DDBJ whole genome shotgun (WGS) entry which is preliminary data.</text>
</comment>
<keyword evidence="4" id="KW-1185">Reference proteome</keyword>
<evidence type="ECO:0000313" key="2">
    <source>
        <dbReference type="EMBL" id="NOH47761.1"/>
    </source>
</evidence>
<dbReference type="EMBL" id="VTYN01000005">
    <property type="protein sequence ID" value="NOH47761.1"/>
    <property type="molecule type" value="Genomic_DNA"/>
</dbReference>
<accession>A0A2K7SZX6</accession>
<dbReference type="AlphaFoldDB" id="A0A2K7SZX6"/>
<reference evidence="2 5" key="2">
    <citation type="submission" date="2019-08" db="EMBL/GenBank/DDBJ databases">
        <title>Draft genome sequencing and comparative genomics of hatchery-associated Vibrios.</title>
        <authorList>
            <person name="Kehlet-Delgado H."/>
            <person name="Mueller R.S."/>
        </authorList>
    </citation>
    <scope>NUCLEOTIDE SEQUENCE [LARGE SCALE GENOMIC DNA]</scope>
    <source>
        <strain evidence="2 5">00-78-3</strain>
    </source>
</reference>
<keyword evidence="1" id="KW-1133">Transmembrane helix</keyword>
<keyword evidence="1" id="KW-0812">Transmembrane</keyword>
<evidence type="ECO:0000256" key="1">
    <source>
        <dbReference type="SAM" id="Phobius"/>
    </source>
</evidence>
<dbReference type="Proteomes" id="UP000180133">
    <property type="component" value="Unassembled WGS sequence"/>
</dbReference>
<keyword evidence="1" id="KW-0472">Membrane</keyword>
<name>A0A2K7SZX6_9VIBR</name>
<feature type="transmembrane region" description="Helical" evidence="1">
    <location>
        <begin position="15"/>
        <end position="34"/>
    </location>
</feature>
<sequence length="107" mass="12357">MKSIPELLLGLLVNHWVNIAVWLVLLALAAYGFFNQVTWLKSYLVYLKIYFYIQAPWIIPFFIDGVLRKILPFVKGGSEVLPWLLIVTYPTGIIAMLAWSLYLVVKK</sequence>
<feature type="transmembrane region" description="Helical" evidence="1">
    <location>
        <begin position="43"/>
        <end position="63"/>
    </location>
</feature>
<reference evidence="3 4" key="1">
    <citation type="submission" date="2016-09" db="EMBL/GenBank/DDBJ databases">
        <title>Isolation, identification and antibiotic sensitivity analysis of bacterial pathogen from juvenile Hippocampus erectus with tail-rotted disease.</title>
        <authorList>
            <person name="Yang Q."/>
        </authorList>
    </citation>
    <scope>NUCLEOTIDE SEQUENCE [LARGE SCALE GENOMIC DNA]</scope>
    <source>
        <strain evidence="3 4">HM-10</strain>
    </source>
</reference>
<dbReference type="Proteomes" id="UP000572072">
    <property type="component" value="Unassembled WGS sequence"/>
</dbReference>
<evidence type="ECO:0000313" key="4">
    <source>
        <dbReference type="Proteomes" id="UP000180133"/>
    </source>
</evidence>
<proteinExistence type="predicted"/>
<evidence type="ECO:0000313" key="3">
    <source>
        <dbReference type="EMBL" id="OHY96041.1"/>
    </source>
</evidence>
<feature type="transmembrane region" description="Helical" evidence="1">
    <location>
        <begin position="83"/>
        <end position="105"/>
    </location>
</feature>
<dbReference type="EMBL" id="MKFT01000001">
    <property type="protein sequence ID" value="OHY96041.1"/>
    <property type="molecule type" value="Genomic_DNA"/>
</dbReference>
<dbReference type="RefSeq" id="WP_038886276.1">
    <property type="nucleotide sequence ID" value="NZ_BBLC01000386.1"/>
</dbReference>